<proteinExistence type="predicted"/>
<dbReference type="FunFam" id="1.25.40.10:FF:000242">
    <property type="entry name" value="Pentatricopeptide repeat-containing protein"/>
    <property type="match status" value="1"/>
</dbReference>
<dbReference type="InterPro" id="IPR046960">
    <property type="entry name" value="PPR_At4g14850-like_plant"/>
</dbReference>
<dbReference type="EMBL" id="KZ451923">
    <property type="protein sequence ID" value="PKA61826.1"/>
    <property type="molecule type" value="Genomic_DNA"/>
</dbReference>
<evidence type="ECO:0000313" key="3">
    <source>
        <dbReference type="EMBL" id="PKA61826.1"/>
    </source>
</evidence>
<evidence type="ECO:0000313" key="4">
    <source>
        <dbReference type="Proteomes" id="UP000236161"/>
    </source>
</evidence>
<dbReference type="EC" id="3.6.1.-" evidence="3"/>
<keyword evidence="1" id="KW-0677">Repeat</keyword>
<reference evidence="3 4" key="1">
    <citation type="journal article" date="2017" name="Nature">
        <title>The Apostasia genome and the evolution of orchids.</title>
        <authorList>
            <person name="Zhang G.Q."/>
            <person name="Liu K.W."/>
            <person name="Li Z."/>
            <person name="Lohaus R."/>
            <person name="Hsiao Y.Y."/>
            <person name="Niu S.C."/>
            <person name="Wang J.Y."/>
            <person name="Lin Y.C."/>
            <person name="Xu Q."/>
            <person name="Chen L.J."/>
            <person name="Yoshida K."/>
            <person name="Fujiwara S."/>
            <person name="Wang Z.W."/>
            <person name="Zhang Y.Q."/>
            <person name="Mitsuda N."/>
            <person name="Wang M."/>
            <person name="Liu G.H."/>
            <person name="Pecoraro L."/>
            <person name="Huang H.X."/>
            <person name="Xiao X.J."/>
            <person name="Lin M."/>
            <person name="Wu X.Y."/>
            <person name="Wu W.L."/>
            <person name="Chen Y.Y."/>
            <person name="Chang S.B."/>
            <person name="Sakamoto S."/>
            <person name="Ohme-Takagi M."/>
            <person name="Yagi M."/>
            <person name="Zeng S.J."/>
            <person name="Shen C.Y."/>
            <person name="Yeh C.M."/>
            <person name="Luo Y.B."/>
            <person name="Tsai W.C."/>
            <person name="Van de Peer Y."/>
            <person name="Liu Z.J."/>
        </authorList>
    </citation>
    <scope>NUCLEOTIDE SEQUENCE [LARGE SCALE GENOMIC DNA]</scope>
    <source>
        <strain evidence="4">cv. Shenzhen</strain>
        <tissue evidence="3">Stem</tissue>
    </source>
</reference>
<dbReference type="AlphaFoldDB" id="A0A2I0B225"/>
<dbReference type="OrthoDB" id="185373at2759"/>
<dbReference type="Pfam" id="PF01535">
    <property type="entry name" value="PPR"/>
    <property type="match status" value="2"/>
</dbReference>
<name>A0A2I0B225_9ASPA</name>
<feature type="repeat" description="PPR" evidence="2">
    <location>
        <begin position="195"/>
        <end position="229"/>
    </location>
</feature>
<keyword evidence="4" id="KW-1185">Reference proteome</keyword>
<dbReference type="GO" id="GO:0003723">
    <property type="term" value="F:RNA binding"/>
    <property type="evidence" value="ECO:0007669"/>
    <property type="project" value="InterPro"/>
</dbReference>
<dbReference type="Proteomes" id="UP000236161">
    <property type="component" value="Unassembled WGS sequence"/>
</dbReference>
<sequence>MAGRSRLIRFFFSFPYVTSSLIWERTPRSTPLRFLTLLLAQCSTFKHISQAHSFMLSRGLDQDNLLLSKFIHVCSALGFKDYARMLFEGKRSPDVYLYNTMIRSLAQSDSARDAILLFNRIQAMGFRPDTYSFPFVLKAVARLSVFEVGTGIHGLVFRLGLISDIPISTALVHMYSSCRLINDARHLFDEMHHRDVVLWNAMIAGYVKFGDVDNARALFDEMPERNVISWTSVIAGYTQMNRADEAIAVFRRMQLEDSIEPDEIALLSALSACAQLGAQDLGKWIHGFIDKRRLRRTIPLMNALIDMYAKSGNIWKAFEVFESMKNRSIITWTTMISGFALHGLGDEASDLFGRMEREKIQPNDITFVAILSACSHIGDVELGRRFFNCMKSNYHVEPQIEHYGCMIDILGRAGCLKEARDLVKDMPFNPNAAIWGSLLSAARIQADIELGEEALEHLMEIEPQNSGNYSILSNIYAANNKWVDAGKLRKVMKDRGVEKAPGGSSIELNGRVHEFTSRDGGHPSFEKIYEVLNEANEHMKVIGYLMH</sequence>
<dbReference type="PANTHER" id="PTHR47926">
    <property type="entry name" value="PENTATRICOPEPTIDE REPEAT-CONTAINING PROTEIN"/>
    <property type="match status" value="1"/>
</dbReference>
<dbReference type="Pfam" id="PF20431">
    <property type="entry name" value="E_motif"/>
    <property type="match status" value="1"/>
</dbReference>
<evidence type="ECO:0000256" key="1">
    <source>
        <dbReference type="ARBA" id="ARBA00022737"/>
    </source>
</evidence>
<keyword evidence="3" id="KW-0378">Hydrolase</keyword>
<dbReference type="InterPro" id="IPR011990">
    <property type="entry name" value="TPR-like_helical_dom_sf"/>
</dbReference>
<dbReference type="GO" id="GO:0009451">
    <property type="term" value="P:RNA modification"/>
    <property type="evidence" value="ECO:0007669"/>
    <property type="project" value="InterPro"/>
</dbReference>
<protein>
    <submittedName>
        <fullName evidence="3">Pentatricopeptide repeat-containing protein</fullName>
        <ecNumber evidence="3">3.6.1.-</ecNumber>
    </submittedName>
</protein>
<feature type="repeat" description="PPR" evidence="2">
    <location>
        <begin position="94"/>
        <end position="128"/>
    </location>
</feature>
<dbReference type="InterPro" id="IPR046848">
    <property type="entry name" value="E_motif"/>
</dbReference>
<dbReference type="Pfam" id="PF13041">
    <property type="entry name" value="PPR_2"/>
    <property type="match status" value="3"/>
</dbReference>
<dbReference type="PROSITE" id="PS51375">
    <property type="entry name" value="PPR"/>
    <property type="match status" value="4"/>
</dbReference>
<dbReference type="InterPro" id="IPR002885">
    <property type="entry name" value="PPR_rpt"/>
</dbReference>
<dbReference type="FunFam" id="1.25.40.10:FF:000348">
    <property type="entry name" value="Pentatricopeptide repeat-containing protein chloroplastic"/>
    <property type="match status" value="1"/>
</dbReference>
<gene>
    <name evidence="3" type="primary">PCMP-E13</name>
    <name evidence="3" type="ORF">AXF42_Ash008658</name>
</gene>
<dbReference type="PANTHER" id="PTHR47926:SF432">
    <property type="entry name" value="(WILD MALAYSIAN BANANA) HYPOTHETICAL PROTEIN"/>
    <property type="match status" value="1"/>
</dbReference>
<organism evidence="3 4">
    <name type="scientific">Apostasia shenzhenica</name>
    <dbReference type="NCBI Taxonomy" id="1088818"/>
    <lineage>
        <taxon>Eukaryota</taxon>
        <taxon>Viridiplantae</taxon>
        <taxon>Streptophyta</taxon>
        <taxon>Embryophyta</taxon>
        <taxon>Tracheophyta</taxon>
        <taxon>Spermatophyta</taxon>
        <taxon>Magnoliopsida</taxon>
        <taxon>Liliopsida</taxon>
        <taxon>Asparagales</taxon>
        <taxon>Orchidaceae</taxon>
        <taxon>Apostasioideae</taxon>
        <taxon>Apostasia</taxon>
    </lineage>
</organism>
<feature type="repeat" description="PPR" evidence="2">
    <location>
        <begin position="328"/>
        <end position="362"/>
    </location>
</feature>
<evidence type="ECO:0000256" key="2">
    <source>
        <dbReference type="PROSITE-ProRule" id="PRU00708"/>
    </source>
</evidence>
<feature type="repeat" description="PPR" evidence="2">
    <location>
        <begin position="297"/>
        <end position="327"/>
    </location>
</feature>
<dbReference type="Gene3D" id="1.25.40.10">
    <property type="entry name" value="Tetratricopeptide repeat domain"/>
    <property type="match status" value="3"/>
</dbReference>
<dbReference type="GO" id="GO:0016787">
    <property type="term" value="F:hydrolase activity"/>
    <property type="evidence" value="ECO:0007669"/>
    <property type="project" value="UniProtKB-KW"/>
</dbReference>
<accession>A0A2I0B225</accession>
<dbReference type="NCBIfam" id="TIGR00756">
    <property type="entry name" value="PPR"/>
    <property type="match status" value="6"/>
</dbReference>